<sequence length="272" mass="31205">MRTWYEHMENWSKISYAISAIPAVSHPYIEQFWGTAELDCRQTPNVITATVANQRIAISEATIRHVLQFHDQATYPITYPEYVIDGCWRQRMGYVGRIDYPSYKKGWLLDQWRYFAHILIMCISARKAGKDAMGHDLASAMVKRVDKRVFVQFLKAGPEEPIPVHTPLFGHLINEAHISPANDRWYSANSEPELSEHSDEEPQDEEQHCDSDSSDNNYNDDDVSDGDSRNGAEGTNSEKTVTESSDPDDVPDQRHLRRNIQESFPESSSKRQ</sequence>
<gene>
    <name evidence="1" type="ORF">L1987_01758</name>
</gene>
<comment type="caution">
    <text evidence="1">The sequence shown here is derived from an EMBL/GenBank/DDBJ whole genome shotgun (WGS) entry which is preliminary data.</text>
</comment>
<reference evidence="1 2" key="2">
    <citation type="journal article" date="2022" name="Mol. Ecol. Resour.">
        <title>The genomes of chicory, endive, great burdock and yacon provide insights into Asteraceae paleo-polyploidization history and plant inulin production.</title>
        <authorList>
            <person name="Fan W."/>
            <person name="Wang S."/>
            <person name="Wang H."/>
            <person name="Wang A."/>
            <person name="Jiang F."/>
            <person name="Liu H."/>
            <person name="Zhao H."/>
            <person name="Xu D."/>
            <person name="Zhang Y."/>
        </authorList>
    </citation>
    <scope>NUCLEOTIDE SEQUENCE [LARGE SCALE GENOMIC DNA]</scope>
    <source>
        <strain evidence="2">cv. Yunnan</strain>
        <tissue evidence="1">Leaves</tissue>
    </source>
</reference>
<dbReference type="Proteomes" id="UP001056120">
    <property type="component" value="Linkage Group LG01"/>
</dbReference>
<dbReference type="EMBL" id="CM042018">
    <property type="protein sequence ID" value="KAI3827677.1"/>
    <property type="molecule type" value="Genomic_DNA"/>
</dbReference>
<proteinExistence type="predicted"/>
<organism evidence="1 2">
    <name type="scientific">Smallanthus sonchifolius</name>
    <dbReference type="NCBI Taxonomy" id="185202"/>
    <lineage>
        <taxon>Eukaryota</taxon>
        <taxon>Viridiplantae</taxon>
        <taxon>Streptophyta</taxon>
        <taxon>Embryophyta</taxon>
        <taxon>Tracheophyta</taxon>
        <taxon>Spermatophyta</taxon>
        <taxon>Magnoliopsida</taxon>
        <taxon>eudicotyledons</taxon>
        <taxon>Gunneridae</taxon>
        <taxon>Pentapetalae</taxon>
        <taxon>asterids</taxon>
        <taxon>campanulids</taxon>
        <taxon>Asterales</taxon>
        <taxon>Asteraceae</taxon>
        <taxon>Asteroideae</taxon>
        <taxon>Heliantheae alliance</taxon>
        <taxon>Millerieae</taxon>
        <taxon>Smallanthus</taxon>
    </lineage>
</organism>
<evidence type="ECO:0000313" key="1">
    <source>
        <dbReference type="EMBL" id="KAI3827677.1"/>
    </source>
</evidence>
<reference evidence="2" key="1">
    <citation type="journal article" date="2022" name="Mol. Ecol. Resour.">
        <title>The genomes of chicory, endive, great burdock and yacon provide insights into Asteraceae palaeo-polyploidization history and plant inulin production.</title>
        <authorList>
            <person name="Fan W."/>
            <person name="Wang S."/>
            <person name="Wang H."/>
            <person name="Wang A."/>
            <person name="Jiang F."/>
            <person name="Liu H."/>
            <person name="Zhao H."/>
            <person name="Xu D."/>
            <person name="Zhang Y."/>
        </authorList>
    </citation>
    <scope>NUCLEOTIDE SEQUENCE [LARGE SCALE GENOMIC DNA]</scope>
    <source>
        <strain evidence="2">cv. Yunnan</strain>
    </source>
</reference>
<keyword evidence="2" id="KW-1185">Reference proteome</keyword>
<protein>
    <submittedName>
        <fullName evidence="1">Uncharacterized protein</fullName>
    </submittedName>
</protein>
<evidence type="ECO:0000313" key="2">
    <source>
        <dbReference type="Proteomes" id="UP001056120"/>
    </source>
</evidence>
<accession>A0ACB9K5Y1</accession>
<name>A0ACB9K5Y1_9ASTR</name>